<dbReference type="Pfam" id="PF12776">
    <property type="entry name" value="Myb_DNA-bind_3"/>
    <property type="match status" value="1"/>
</dbReference>
<gene>
    <name evidence="2" type="ORF">CJ030_MR0G003207</name>
</gene>
<dbReference type="Proteomes" id="UP000516437">
    <property type="component" value="Unassembled WGS sequence"/>
</dbReference>
<proteinExistence type="predicted"/>
<dbReference type="AlphaFoldDB" id="A0A6A1UR16"/>
<accession>A0A6A1UR16</accession>
<sequence length="77" mass="9021">MAEEETKALGAWPPRDQKIFIKLLADEVTRGNQHNVQFKRDTWKKITTDLAVASNHAYTVKQVKGKFNLHRTMHREF</sequence>
<dbReference type="PANTHER" id="PTHR47584">
    <property type="match status" value="1"/>
</dbReference>
<evidence type="ECO:0000313" key="3">
    <source>
        <dbReference type="Proteomes" id="UP000516437"/>
    </source>
</evidence>
<evidence type="ECO:0000259" key="1">
    <source>
        <dbReference type="Pfam" id="PF12776"/>
    </source>
</evidence>
<dbReference type="PANTHER" id="PTHR47584:SF14">
    <property type="entry name" value="L10-INTERACTING MYB DOMAIN-CONTAINING PROTEIN-LIKE"/>
    <property type="match status" value="1"/>
</dbReference>
<name>A0A6A1UR16_9ROSI</name>
<evidence type="ECO:0000313" key="2">
    <source>
        <dbReference type="EMBL" id="KAB1201520.1"/>
    </source>
</evidence>
<protein>
    <recommendedName>
        <fullName evidence="1">Myb/SANT-like domain-containing protein</fullName>
    </recommendedName>
</protein>
<reference evidence="2 3" key="1">
    <citation type="journal article" date="2019" name="Plant Biotechnol. J.">
        <title>The red bayberry genome and genetic basis of sex determination.</title>
        <authorList>
            <person name="Jia H.M."/>
            <person name="Jia H.J."/>
            <person name="Cai Q.L."/>
            <person name="Wang Y."/>
            <person name="Zhao H.B."/>
            <person name="Yang W.F."/>
            <person name="Wang G.Y."/>
            <person name="Li Y.H."/>
            <person name="Zhan D.L."/>
            <person name="Shen Y.T."/>
            <person name="Niu Q.F."/>
            <person name="Chang L."/>
            <person name="Qiu J."/>
            <person name="Zhao L."/>
            <person name="Xie H.B."/>
            <person name="Fu W.Y."/>
            <person name="Jin J."/>
            <person name="Li X.W."/>
            <person name="Jiao Y."/>
            <person name="Zhou C.C."/>
            <person name="Tu T."/>
            <person name="Chai C.Y."/>
            <person name="Gao J.L."/>
            <person name="Fan L.J."/>
            <person name="van de Weg E."/>
            <person name="Wang J.Y."/>
            <person name="Gao Z.S."/>
        </authorList>
    </citation>
    <scope>NUCLEOTIDE SEQUENCE [LARGE SCALE GENOMIC DNA]</scope>
    <source>
        <tissue evidence="2">Leaves</tissue>
    </source>
</reference>
<feature type="domain" description="Myb/SANT-like" evidence="1">
    <location>
        <begin position="12"/>
        <end position="72"/>
    </location>
</feature>
<dbReference type="InterPro" id="IPR045026">
    <property type="entry name" value="LIMYB"/>
</dbReference>
<dbReference type="EMBL" id="RXIC02000063">
    <property type="protein sequence ID" value="KAB1201520.1"/>
    <property type="molecule type" value="Genomic_DNA"/>
</dbReference>
<organism evidence="2 3">
    <name type="scientific">Morella rubra</name>
    <name type="common">Chinese bayberry</name>
    <dbReference type="NCBI Taxonomy" id="262757"/>
    <lineage>
        <taxon>Eukaryota</taxon>
        <taxon>Viridiplantae</taxon>
        <taxon>Streptophyta</taxon>
        <taxon>Embryophyta</taxon>
        <taxon>Tracheophyta</taxon>
        <taxon>Spermatophyta</taxon>
        <taxon>Magnoliopsida</taxon>
        <taxon>eudicotyledons</taxon>
        <taxon>Gunneridae</taxon>
        <taxon>Pentapetalae</taxon>
        <taxon>rosids</taxon>
        <taxon>fabids</taxon>
        <taxon>Fagales</taxon>
        <taxon>Myricaceae</taxon>
        <taxon>Morella</taxon>
    </lineage>
</organism>
<comment type="caution">
    <text evidence="2">The sequence shown here is derived from an EMBL/GenBank/DDBJ whole genome shotgun (WGS) entry which is preliminary data.</text>
</comment>
<dbReference type="InterPro" id="IPR024752">
    <property type="entry name" value="Myb/SANT-like_dom"/>
</dbReference>
<dbReference type="OrthoDB" id="686198at2759"/>
<keyword evidence="3" id="KW-1185">Reference proteome</keyword>